<dbReference type="Proteomes" id="UP000008064">
    <property type="component" value="Unassembled WGS sequence"/>
</dbReference>
<proteinExistence type="predicted"/>
<name>F8NXE5_SERL9</name>
<evidence type="ECO:0000256" key="1">
    <source>
        <dbReference type="SAM" id="Coils"/>
    </source>
</evidence>
<dbReference type="GeneID" id="18819368"/>
<feature type="coiled-coil region" evidence="1">
    <location>
        <begin position="12"/>
        <end position="91"/>
    </location>
</feature>
<reference evidence="2" key="1">
    <citation type="submission" date="2011-04" db="EMBL/GenBank/DDBJ databases">
        <title>Evolution of plant cell wall degrading machinery underlies the functional diversity of forest fungi.</title>
        <authorList>
            <consortium name="US DOE Joint Genome Institute (JGI-PGF)"/>
            <person name="Eastwood D.C."/>
            <person name="Floudas D."/>
            <person name="Binder M."/>
            <person name="Majcherczyk A."/>
            <person name="Schneider P."/>
            <person name="Aerts A."/>
            <person name="Asiegbu F.O."/>
            <person name="Baker S.E."/>
            <person name="Barry K."/>
            <person name="Bendiksby M."/>
            <person name="Blumentritt M."/>
            <person name="Coutinho P.M."/>
            <person name="Cullen D."/>
            <person name="Cullen D."/>
            <person name="Gathman A."/>
            <person name="Goodell B."/>
            <person name="Henrissat B."/>
            <person name="Ihrmark K."/>
            <person name="Kauserud H."/>
            <person name="Kohler A."/>
            <person name="LaButti K."/>
            <person name="Lapidus A."/>
            <person name="Lavin J.L."/>
            <person name="Lee Y.-H."/>
            <person name="Lindquist E."/>
            <person name="Lilly W."/>
            <person name="Lucas S."/>
            <person name="Morin E."/>
            <person name="Murat C."/>
            <person name="Oguiza J.A."/>
            <person name="Park J."/>
            <person name="Pisabarro A.G."/>
            <person name="Riley R."/>
            <person name="Rosling A."/>
            <person name="Salamov A."/>
            <person name="Schmidt O."/>
            <person name="Schmutz J."/>
            <person name="Skrede I."/>
            <person name="Stenlid J."/>
            <person name="Wiebenga A."/>
            <person name="Xie X."/>
            <person name="Kues U."/>
            <person name="Hibbett D.S."/>
            <person name="Hoffmeister D."/>
            <person name="Hogberg N."/>
            <person name="Martin F."/>
            <person name="Grigoriev I.V."/>
            <person name="Watkinson S.C."/>
        </authorList>
    </citation>
    <scope>NUCLEOTIDE SEQUENCE</scope>
    <source>
        <strain evidence="2">S7.9</strain>
    </source>
</reference>
<dbReference type="EMBL" id="GL945434">
    <property type="protein sequence ID" value="EGO24617.1"/>
    <property type="molecule type" value="Genomic_DNA"/>
</dbReference>
<protein>
    <submittedName>
        <fullName evidence="2">Uncharacterized protein</fullName>
    </submittedName>
</protein>
<accession>F8NXE5</accession>
<evidence type="ECO:0000313" key="2">
    <source>
        <dbReference type="EMBL" id="EGO24617.1"/>
    </source>
</evidence>
<organism>
    <name type="scientific">Serpula lacrymans var. lacrymans (strain S7.9)</name>
    <name type="common">Dry rot fungus</name>
    <dbReference type="NCBI Taxonomy" id="578457"/>
    <lineage>
        <taxon>Eukaryota</taxon>
        <taxon>Fungi</taxon>
        <taxon>Dikarya</taxon>
        <taxon>Basidiomycota</taxon>
        <taxon>Agaricomycotina</taxon>
        <taxon>Agaricomycetes</taxon>
        <taxon>Agaricomycetidae</taxon>
        <taxon>Boletales</taxon>
        <taxon>Coniophorineae</taxon>
        <taxon>Serpulaceae</taxon>
        <taxon>Serpula</taxon>
    </lineage>
</organism>
<dbReference type="RefSeq" id="XP_007318636.1">
    <property type="nucleotide sequence ID" value="XM_007318574.1"/>
</dbReference>
<dbReference type="KEGG" id="sla:SERLADRAFT_468193"/>
<feature type="coiled-coil region" evidence="1">
    <location>
        <begin position="131"/>
        <end position="158"/>
    </location>
</feature>
<dbReference type="OrthoDB" id="248320at2759"/>
<gene>
    <name evidence="2" type="ORF">SERLADRAFT_468193</name>
</gene>
<dbReference type="AlphaFoldDB" id="F8NXE5"/>
<sequence>MQTECAYLFSSLAKELENLRVLAEEAGKKKEELRKRSNHSFTKTDLVDPQKWTMGDVQQYGRVLAQLQDDVKNIKDQRILLKRTLRELESNMLKAGTRKEEIVRFNRAKTDEEFAKMLKVRTLGPEHLEAQSQLRRDIQVVRDRVQKLEDNLQGCKTKLSQFQIGKPGLRAPSLDTVNRTFRNINLAINQQTEDISKLAARMSKLDMSSLQVSITRDKRLGESTAKRPINVTPHVAVTTAAALNAERSA</sequence>
<dbReference type="HOGENOM" id="CLU_1126813_0_0_1"/>
<feature type="non-terminal residue" evidence="2">
    <location>
        <position position="249"/>
    </location>
</feature>
<keyword evidence="1" id="KW-0175">Coiled coil</keyword>